<keyword evidence="3" id="KW-0479">Metal-binding</keyword>
<proteinExistence type="inferred from homology"/>
<evidence type="ECO:0000256" key="4">
    <source>
        <dbReference type="PIRSR" id="PIRSR603782-2"/>
    </source>
</evidence>
<dbReference type="Pfam" id="PF02630">
    <property type="entry name" value="SCO1-SenC"/>
    <property type="match status" value="1"/>
</dbReference>
<feature type="binding site" evidence="3">
    <location>
        <position position="77"/>
    </location>
    <ligand>
        <name>Cu cation</name>
        <dbReference type="ChEBI" id="CHEBI:23378"/>
    </ligand>
</feature>
<name>A0A366H404_9BURK</name>
<dbReference type="AlphaFoldDB" id="A0A366H404"/>
<keyword evidence="4" id="KW-1015">Disulfide bond</keyword>
<dbReference type="PANTHER" id="PTHR12151">
    <property type="entry name" value="ELECTRON TRANSPORT PROTIN SCO1/SENC FAMILY MEMBER"/>
    <property type="match status" value="1"/>
</dbReference>
<dbReference type="InterPro" id="IPR036249">
    <property type="entry name" value="Thioredoxin-like_sf"/>
</dbReference>
<organism evidence="6 7">
    <name type="scientific">Eoetvoesiella caeni</name>
    <dbReference type="NCBI Taxonomy" id="645616"/>
    <lineage>
        <taxon>Bacteria</taxon>
        <taxon>Pseudomonadati</taxon>
        <taxon>Pseudomonadota</taxon>
        <taxon>Betaproteobacteria</taxon>
        <taxon>Burkholderiales</taxon>
        <taxon>Alcaligenaceae</taxon>
        <taxon>Eoetvoesiella</taxon>
    </lineage>
</organism>
<dbReference type="OrthoDB" id="9790194at2"/>
<feature type="disulfide bond" description="Redox-active" evidence="4">
    <location>
        <begin position="77"/>
        <end position="81"/>
    </location>
</feature>
<feature type="binding site" evidence="3">
    <location>
        <position position="166"/>
    </location>
    <ligand>
        <name>Cu cation</name>
        <dbReference type="ChEBI" id="CHEBI:23378"/>
    </ligand>
</feature>
<evidence type="ECO:0000259" key="5">
    <source>
        <dbReference type="PROSITE" id="PS51352"/>
    </source>
</evidence>
<gene>
    <name evidence="6" type="ORF">DFR37_11479</name>
</gene>
<dbReference type="PROSITE" id="PS51257">
    <property type="entry name" value="PROKAR_LIPOPROTEIN"/>
    <property type="match status" value="1"/>
</dbReference>
<evidence type="ECO:0000256" key="2">
    <source>
        <dbReference type="ARBA" id="ARBA00023008"/>
    </source>
</evidence>
<evidence type="ECO:0000313" key="7">
    <source>
        <dbReference type="Proteomes" id="UP000253628"/>
    </source>
</evidence>
<accession>A0A366H404</accession>
<protein>
    <submittedName>
        <fullName evidence="6">Protein SCO1/2</fullName>
    </submittedName>
</protein>
<feature type="binding site" evidence="3">
    <location>
        <position position="81"/>
    </location>
    <ligand>
        <name>Cu cation</name>
        <dbReference type="ChEBI" id="CHEBI:23378"/>
    </ligand>
</feature>
<dbReference type="InterPro" id="IPR003782">
    <property type="entry name" value="SCO1/SenC"/>
</dbReference>
<evidence type="ECO:0000256" key="3">
    <source>
        <dbReference type="PIRSR" id="PIRSR603782-1"/>
    </source>
</evidence>
<dbReference type="InterPro" id="IPR013766">
    <property type="entry name" value="Thioredoxin_domain"/>
</dbReference>
<dbReference type="Proteomes" id="UP000253628">
    <property type="component" value="Unassembled WGS sequence"/>
</dbReference>
<dbReference type="EMBL" id="QNRQ01000014">
    <property type="protein sequence ID" value="RBP36024.1"/>
    <property type="molecule type" value="Genomic_DNA"/>
</dbReference>
<dbReference type="FunFam" id="3.40.30.10:FF:000013">
    <property type="entry name" value="Blast:Protein SCO1 homolog, mitochondrial"/>
    <property type="match status" value="1"/>
</dbReference>
<evidence type="ECO:0000256" key="1">
    <source>
        <dbReference type="ARBA" id="ARBA00010996"/>
    </source>
</evidence>
<dbReference type="RefSeq" id="WP_113934813.1">
    <property type="nucleotide sequence ID" value="NZ_JACCEU010000002.1"/>
</dbReference>
<dbReference type="CDD" id="cd02968">
    <property type="entry name" value="SCO"/>
    <property type="match status" value="1"/>
</dbReference>
<comment type="similarity">
    <text evidence="1">Belongs to the SCO1/2 family.</text>
</comment>
<dbReference type="SUPFAM" id="SSF52833">
    <property type="entry name" value="Thioredoxin-like"/>
    <property type="match status" value="1"/>
</dbReference>
<dbReference type="Gene3D" id="3.40.30.10">
    <property type="entry name" value="Glutaredoxin"/>
    <property type="match status" value="1"/>
</dbReference>
<sequence>MFQFEPKRRALLTAAAATAVLTLAACGKEKKLAIKGSDISGTHLGSEMAMVDQDGKLRTLADYKNKIPVVFFGFTHCPDVCPTALAQLAQAMELLKDDASKVQAIMITVDPARDTPEVIGRYVKAFNPSFTGLSGSPEQLAKTAKSFRAFYAKAPGPNPDEYSMDHSSSFYILDQQGEARILLPGNASAQTIADDIKQLL</sequence>
<keyword evidence="7" id="KW-1185">Reference proteome</keyword>
<dbReference type="PANTHER" id="PTHR12151:SF25">
    <property type="entry name" value="LINALOOL DEHYDRATASE_ISOMERASE DOMAIN-CONTAINING PROTEIN"/>
    <property type="match status" value="1"/>
</dbReference>
<reference evidence="6 7" key="1">
    <citation type="submission" date="2018-06" db="EMBL/GenBank/DDBJ databases">
        <title>Genomic Encyclopedia of Type Strains, Phase IV (KMG-IV): sequencing the most valuable type-strain genomes for metagenomic binning, comparative biology and taxonomic classification.</title>
        <authorList>
            <person name="Goeker M."/>
        </authorList>
    </citation>
    <scope>NUCLEOTIDE SEQUENCE [LARGE SCALE GENOMIC DNA]</scope>
    <source>
        <strain evidence="6 7">DSM 25520</strain>
    </source>
</reference>
<dbReference type="GO" id="GO:0046872">
    <property type="term" value="F:metal ion binding"/>
    <property type="evidence" value="ECO:0007669"/>
    <property type="project" value="UniProtKB-KW"/>
</dbReference>
<evidence type="ECO:0000313" key="6">
    <source>
        <dbReference type="EMBL" id="RBP36024.1"/>
    </source>
</evidence>
<dbReference type="PROSITE" id="PS51352">
    <property type="entry name" value="THIOREDOXIN_2"/>
    <property type="match status" value="1"/>
</dbReference>
<comment type="caution">
    <text evidence="6">The sequence shown here is derived from an EMBL/GenBank/DDBJ whole genome shotgun (WGS) entry which is preliminary data.</text>
</comment>
<feature type="domain" description="Thioredoxin" evidence="5">
    <location>
        <begin position="39"/>
        <end position="200"/>
    </location>
</feature>
<keyword evidence="2 3" id="KW-0186">Copper</keyword>